<comment type="caution">
    <text evidence="3">The sequence shown here is derived from an EMBL/GenBank/DDBJ whole genome shotgun (WGS) entry which is preliminary data.</text>
</comment>
<evidence type="ECO:0000256" key="2">
    <source>
        <dbReference type="SAM" id="Phobius"/>
    </source>
</evidence>
<proteinExistence type="predicted"/>
<name>A0A9W6ZK60_9STRA</name>
<accession>A0A9W6ZK60</accession>
<evidence type="ECO:0000313" key="3">
    <source>
        <dbReference type="EMBL" id="GMH56069.1"/>
    </source>
</evidence>
<evidence type="ECO:0000256" key="1">
    <source>
        <dbReference type="SAM" id="MobiDB-lite"/>
    </source>
</evidence>
<protein>
    <submittedName>
        <fullName evidence="3">Uncharacterized protein</fullName>
    </submittedName>
</protein>
<dbReference type="Proteomes" id="UP001165085">
    <property type="component" value="Unassembled WGS sequence"/>
</dbReference>
<feature type="transmembrane region" description="Helical" evidence="2">
    <location>
        <begin position="76"/>
        <end position="102"/>
    </location>
</feature>
<gene>
    <name evidence="3" type="ORF">TrST_g3024</name>
</gene>
<dbReference type="OrthoDB" id="10647867at2759"/>
<sequence>MLRLIFSPFLLCYTIGYGLTFFGPVTLCAFLLGELNDEDDVEPVKANLAATKNGASIICGFKVDHKWSNKKSKVAISLRLLFCPLLLALLLLWYLPLYLYYVTLMKTQNAFKSDASTDVDLDLKLKSSNSDWSGRVLDIVRRVNAKTSSESAKTNSKITTLEASNAKLQQDLKASNTKFQQDLDNLTACMNKMMEKFEIDLPKRPSDAPPEPSKDSDEGEVKAAPTSLPPPPPGSGDRDVAVVNPLLVENEGGDVEMSTTKSSE</sequence>
<dbReference type="EMBL" id="BRXY01000038">
    <property type="protein sequence ID" value="GMH56069.1"/>
    <property type="molecule type" value="Genomic_DNA"/>
</dbReference>
<keyword evidence="2" id="KW-0812">Transmembrane</keyword>
<keyword evidence="2" id="KW-1133">Transmembrane helix</keyword>
<organism evidence="3 4">
    <name type="scientific">Triparma strigata</name>
    <dbReference type="NCBI Taxonomy" id="1606541"/>
    <lineage>
        <taxon>Eukaryota</taxon>
        <taxon>Sar</taxon>
        <taxon>Stramenopiles</taxon>
        <taxon>Ochrophyta</taxon>
        <taxon>Bolidophyceae</taxon>
        <taxon>Parmales</taxon>
        <taxon>Triparmaceae</taxon>
        <taxon>Triparma</taxon>
    </lineage>
</organism>
<reference evidence="4" key="1">
    <citation type="journal article" date="2023" name="Commun. Biol.">
        <title>Genome analysis of Parmales, the sister group of diatoms, reveals the evolutionary specialization of diatoms from phago-mixotrophs to photoautotrophs.</title>
        <authorList>
            <person name="Ban H."/>
            <person name="Sato S."/>
            <person name="Yoshikawa S."/>
            <person name="Yamada K."/>
            <person name="Nakamura Y."/>
            <person name="Ichinomiya M."/>
            <person name="Sato N."/>
            <person name="Blanc-Mathieu R."/>
            <person name="Endo H."/>
            <person name="Kuwata A."/>
            <person name="Ogata H."/>
        </authorList>
    </citation>
    <scope>NUCLEOTIDE SEQUENCE [LARGE SCALE GENOMIC DNA]</scope>
    <source>
        <strain evidence="4">NIES 3701</strain>
    </source>
</reference>
<feature type="compositionally biased region" description="Basic and acidic residues" evidence="1">
    <location>
        <begin position="199"/>
        <end position="221"/>
    </location>
</feature>
<feature type="region of interest" description="Disordered" evidence="1">
    <location>
        <begin position="199"/>
        <end position="264"/>
    </location>
</feature>
<keyword evidence="4" id="KW-1185">Reference proteome</keyword>
<keyword evidence="2" id="KW-0472">Membrane</keyword>
<feature type="transmembrane region" description="Helical" evidence="2">
    <location>
        <begin position="9"/>
        <end position="32"/>
    </location>
</feature>
<dbReference type="AlphaFoldDB" id="A0A9W6ZK60"/>
<evidence type="ECO:0000313" key="4">
    <source>
        <dbReference type="Proteomes" id="UP001165085"/>
    </source>
</evidence>